<dbReference type="GO" id="GO:0043171">
    <property type="term" value="P:peptide catabolic process"/>
    <property type="evidence" value="ECO:0007669"/>
    <property type="project" value="TreeGrafter"/>
</dbReference>
<evidence type="ECO:0000259" key="12">
    <source>
        <dbReference type="Pfam" id="PF01433"/>
    </source>
</evidence>
<dbReference type="GO" id="GO:0005615">
    <property type="term" value="C:extracellular space"/>
    <property type="evidence" value="ECO:0007669"/>
    <property type="project" value="TreeGrafter"/>
</dbReference>
<evidence type="ECO:0000256" key="10">
    <source>
        <dbReference type="PIRSR" id="PIRSR634016-4"/>
    </source>
</evidence>
<evidence type="ECO:0000256" key="6">
    <source>
        <dbReference type="ARBA" id="ARBA00022833"/>
    </source>
</evidence>
<keyword evidence="3 11" id="KW-0645">Protease</keyword>
<evidence type="ECO:0000256" key="2">
    <source>
        <dbReference type="ARBA" id="ARBA00022438"/>
    </source>
</evidence>
<feature type="binding site" evidence="9">
    <location>
        <position position="346"/>
    </location>
    <ligand>
        <name>Zn(2+)</name>
        <dbReference type="ChEBI" id="CHEBI:29105"/>
        <note>catalytic</note>
    </ligand>
</feature>
<evidence type="ECO:0000313" key="16">
    <source>
        <dbReference type="Proteomes" id="UP000053558"/>
    </source>
</evidence>
<sequence length="909" mass="101923">MAAQLSTQDTGHRLPANVRPTHYDLTVRTDLENETFQGVVKVSLDIKQETSSVTFNIADLELTAASISSDHEADVARQPYASKSLDAEREEGTLVFARAIPAGSRAQLSIAFSGELTDSLMGYYKSAFTQDGEESVYALTQFEPTAARKAFPCWDEPALKATFSVSLVSRAHLVCLGNMPVESEEPFHLDNSEDLDLAGLFESLSVEDQKPEGGWKVTRFQTTPLMSTYIVAYASGPFQYIEGSYTSPLSGKKRPLRVYATSEILHQAKHALDIAEKIVPIYESVFDIEYPLPKLDILVAHDFDSGAMENWGLITGGTSAFLMDPDKVQLSTLKGITSVVSHEIAHMWFGNITTMEWWDNLYLNEGFATLMGEYIVVDRLYPKWKVDAEFIIENLNDALNLDAKPSSHPVEVPCPDANLVNQIFDSLSYAKGASVLRMLSNFVGQERFIKGVSLYLKKHLYSNTVTKDLFEAIEEATGAGVPKMMDNWISMIGFPVITVTETKDGITVRQDRFLETGHAEPQDNETIWTIPLSLLTVDKDGKPRIDKRLVLDTHEKMIPLDISKLYKLNAGTNGFYRVLYPDERLARITEEAAKGEEMFSLNDRIGLVHDVFALSKAGMMSVSGALNTVNNLRGEMDYIVWDTIASNLSLLHSTWWENTKVTKTLDEFRASLFKPIIDRLGYDDAPDDDSNTIQLRSKAVEQASRAGEPSVVKELQQRLAQYMNTGNDSHISPNIMNSVLFTGVHYGGRDEFEFAKKIMEDTTVPPATSDSAMVAICQIQDPELIKEVFSYILNDTRTQDLIDMFMGLQTNLSTRREAAEFLKQNFDEMEKKLADTFGLPDAITVSFNHLTKDEDITMVEEFFKDKDRSKYNMAYDQLLDTLRASKVWIKRSTADIEKWLDGWSAGSKL</sequence>
<dbReference type="InterPro" id="IPR042097">
    <property type="entry name" value="Aminopeptidase_N-like_N_sf"/>
</dbReference>
<keyword evidence="6 9" id="KW-0862">Zinc</keyword>
<evidence type="ECO:0000256" key="3">
    <source>
        <dbReference type="ARBA" id="ARBA00022670"/>
    </source>
</evidence>
<dbReference type="GO" id="GO:0006508">
    <property type="term" value="P:proteolysis"/>
    <property type="evidence" value="ECO:0007669"/>
    <property type="project" value="UniProtKB-KW"/>
</dbReference>
<dbReference type="Gene3D" id="1.25.50.20">
    <property type="match status" value="1"/>
</dbReference>
<evidence type="ECO:0000256" key="9">
    <source>
        <dbReference type="PIRSR" id="PIRSR634016-3"/>
    </source>
</evidence>
<dbReference type="CDD" id="cd09601">
    <property type="entry name" value="M1_APN-Q_like"/>
    <property type="match status" value="1"/>
</dbReference>
<evidence type="ECO:0000256" key="7">
    <source>
        <dbReference type="ARBA" id="ARBA00023049"/>
    </source>
</evidence>
<evidence type="ECO:0000256" key="5">
    <source>
        <dbReference type="ARBA" id="ARBA00022801"/>
    </source>
</evidence>
<organism evidence="15 16">
    <name type="scientific">Coniophora puteana (strain RWD-64-598)</name>
    <name type="common">Brown rot fungus</name>
    <dbReference type="NCBI Taxonomy" id="741705"/>
    <lineage>
        <taxon>Eukaryota</taxon>
        <taxon>Fungi</taxon>
        <taxon>Dikarya</taxon>
        <taxon>Basidiomycota</taxon>
        <taxon>Agaricomycotina</taxon>
        <taxon>Agaricomycetes</taxon>
        <taxon>Agaricomycetidae</taxon>
        <taxon>Boletales</taxon>
        <taxon>Coniophorineae</taxon>
        <taxon>Coniophoraceae</taxon>
        <taxon>Coniophora</taxon>
    </lineage>
</organism>
<dbReference type="InterPro" id="IPR027268">
    <property type="entry name" value="Peptidase_M4/M1_CTD_sf"/>
</dbReference>
<dbReference type="GO" id="GO:0005737">
    <property type="term" value="C:cytoplasm"/>
    <property type="evidence" value="ECO:0007669"/>
    <property type="project" value="TreeGrafter"/>
</dbReference>
<dbReference type="RefSeq" id="XP_007772810.1">
    <property type="nucleotide sequence ID" value="XM_007774620.1"/>
</dbReference>
<dbReference type="InterPro" id="IPR045357">
    <property type="entry name" value="Aminopeptidase_N-like_N"/>
</dbReference>
<dbReference type="OrthoDB" id="10031169at2759"/>
<dbReference type="SUPFAM" id="SSF55486">
    <property type="entry name" value="Metalloproteases ('zincins'), catalytic domain"/>
    <property type="match status" value="1"/>
</dbReference>
<comment type="cofactor">
    <cofactor evidence="9 11">
        <name>Zn(2+)</name>
        <dbReference type="ChEBI" id="CHEBI:29105"/>
    </cofactor>
    <text evidence="9 11">Binds 1 zinc ion per subunit.</text>
</comment>
<keyword evidence="2 11" id="KW-0031">Aminopeptidase</keyword>
<evidence type="ECO:0000313" key="15">
    <source>
        <dbReference type="EMBL" id="EIW77439.1"/>
    </source>
</evidence>
<feature type="domain" description="Peptidase M1 membrane alanine aminopeptidase" evidence="12">
    <location>
        <begin position="271"/>
        <end position="488"/>
    </location>
</feature>
<feature type="binding site" evidence="9">
    <location>
        <position position="342"/>
    </location>
    <ligand>
        <name>Zn(2+)</name>
        <dbReference type="ChEBI" id="CHEBI:29105"/>
        <note>catalytic</note>
    </ligand>
</feature>
<evidence type="ECO:0000256" key="8">
    <source>
        <dbReference type="PIRSR" id="PIRSR634016-1"/>
    </source>
</evidence>
<accession>A0A5M3MDU3</accession>
<keyword evidence="5 11" id="KW-0378">Hydrolase</keyword>
<protein>
    <recommendedName>
        <fullName evidence="11">Aminopeptidase</fullName>
        <ecNumber evidence="11">3.4.11.-</ecNumber>
    </recommendedName>
</protein>
<feature type="binding site" evidence="9">
    <location>
        <position position="365"/>
    </location>
    <ligand>
        <name>Zn(2+)</name>
        <dbReference type="ChEBI" id="CHEBI:29105"/>
        <note>catalytic</note>
    </ligand>
</feature>
<reference evidence="16" key="1">
    <citation type="journal article" date="2012" name="Science">
        <title>The Paleozoic origin of enzymatic lignin decomposition reconstructed from 31 fungal genomes.</title>
        <authorList>
            <person name="Floudas D."/>
            <person name="Binder M."/>
            <person name="Riley R."/>
            <person name="Barry K."/>
            <person name="Blanchette R.A."/>
            <person name="Henrissat B."/>
            <person name="Martinez A.T."/>
            <person name="Otillar R."/>
            <person name="Spatafora J.W."/>
            <person name="Yadav J.S."/>
            <person name="Aerts A."/>
            <person name="Benoit I."/>
            <person name="Boyd A."/>
            <person name="Carlson A."/>
            <person name="Copeland A."/>
            <person name="Coutinho P.M."/>
            <person name="de Vries R.P."/>
            <person name="Ferreira P."/>
            <person name="Findley K."/>
            <person name="Foster B."/>
            <person name="Gaskell J."/>
            <person name="Glotzer D."/>
            <person name="Gorecki P."/>
            <person name="Heitman J."/>
            <person name="Hesse C."/>
            <person name="Hori C."/>
            <person name="Igarashi K."/>
            <person name="Jurgens J.A."/>
            <person name="Kallen N."/>
            <person name="Kersten P."/>
            <person name="Kohler A."/>
            <person name="Kuees U."/>
            <person name="Kumar T.K.A."/>
            <person name="Kuo A."/>
            <person name="LaButti K."/>
            <person name="Larrondo L.F."/>
            <person name="Lindquist E."/>
            <person name="Ling A."/>
            <person name="Lombard V."/>
            <person name="Lucas S."/>
            <person name="Lundell T."/>
            <person name="Martin R."/>
            <person name="McLaughlin D.J."/>
            <person name="Morgenstern I."/>
            <person name="Morin E."/>
            <person name="Murat C."/>
            <person name="Nagy L.G."/>
            <person name="Nolan M."/>
            <person name="Ohm R.A."/>
            <person name="Patyshakuliyeva A."/>
            <person name="Rokas A."/>
            <person name="Ruiz-Duenas F.J."/>
            <person name="Sabat G."/>
            <person name="Salamov A."/>
            <person name="Samejima M."/>
            <person name="Schmutz J."/>
            <person name="Slot J.C."/>
            <person name="St John F."/>
            <person name="Stenlid J."/>
            <person name="Sun H."/>
            <person name="Sun S."/>
            <person name="Syed K."/>
            <person name="Tsang A."/>
            <person name="Wiebenga A."/>
            <person name="Young D."/>
            <person name="Pisabarro A."/>
            <person name="Eastwood D.C."/>
            <person name="Martin F."/>
            <person name="Cullen D."/>
            <person name="Grigoriev I.V."/>
            <person name="Hibbett D.S."/>
        </authorList>
    </citation>
    <scope>NUCLEOTIDE SEQUENCE [LARGE SCALE GENOMIC DNA]</scope>
    <source>
        <strain evidence="16">RWD-64-598 SS2</strain>
    </source>
</reference>
<dbReference type="GeneID" id="19210786"/>
<dbReference type="GO" id="GO:0016020">
    <property type="term" value="C:membrane"/>
    <property type="evidence" value="ECO:0007669"/>
    <property type="project" value="TreeGrafter"/>
</dbReference>
<dbReference type="Gene3D" id="1.10.390.10">
    <property type="entry name" value="Neutral Protease Domain 2"/>
    <property type="match status" value="1"/>
</dbReference>
<dbReference type="InterPro" id="IPR034016">
    <property type="entry name" value="M1_APN-typ"/>
</dbReference>
<feature type="active site" description="Proton acceptor" evidence="8">
    <location>
        <position position="343"/>
    </location>
</feature>
<evidence type="ECO:0000256" key="1">
    <source>
        <dbReference type="ARBA" id="ARBA00010136"/>
    </source>
</evidence>
<comment type="caution">
    <text evidence="15">The sequence shown here is derived from an EMBL/GenBank/DDBJ whole genome shotgun (WGS) entry which is preliminary data.</text>
</comment>
<feature type="domain" description="ERAP1-like C-terminal" evidence="13">
    <location>
        <begin position="565"/>
        <end position="883"/>
    </location>
</feature>
<evidence type="ECO:0000259" key="14">
    <source>
        <dbReference type="Pfam" id="PF17900"/>
    </source>
</evidence>
<dbReference type="GO" id="GO:0042277">
    <property type="term" value="F:peptide binding"/>
    <property type="evidence" value="ECO:0007669"/>
    <property type="project" value="TreeGrafter"/>
</dbReference>
<dbReference type="PANTHER" id="PTHR11533:SF174">
    <property type="entry name" value="PUROMYCIN-SENSITIVE AMINOPEPTIDASE-RELATED"/>
    <property type="match status" value="1"/>
</dbReference>
<feature type="domain" description="Aminopeptidase N-like N-terminal" evidence="14">
    <location>
        <begin position="20"/>
        <end position="188"/>
    </location>
</feature>
<dbReference type="Pfam" id="PF11838">
    <property type="entry name" value="ERAP1_C"/>
    <property type="match status" value="1"/>
</dbReference>
<keyword evidence="16" id="KW-1185">Reference proteome</keyword>
<dbReference type="EC" id="3.4.11.-" evidence="11"/>
<dbReference type="GO" id="GO:0070006">
    <property type="term" value="F:metalloaminopeptidase activity"/>
    <property type="evidence" value="ECO:0007669"/>
    <property type="project" value="TreeGrafter"/>
</dbReference>
<dbReference type="FunFam" id="1.10.390.10:FF:000006">
    <property type="entry name" value="Puromycin-sensitive aminopeptidase"/>
    <property type="match status" value="1"/>
</dbReference>
<dbReference type="InterPro" id="IPR014782">
    <property type="entry name" value="Peptidase_M1_dom"/>
</dbReference>
<dbReference type="OMA" id="MMEYVAI"/>
<evidence type="ECO:0000256" key="11">
    <source>
        <dbReference type="RuleBase" id="RU364040"/>
    </source>
</evidence>
<feature type="site" description="Transition state stabilizer" evidence="10">
    <location>
        <position position="429"/>
    </location>
</feature>
<evidence type="ECO:0000256" key="4">
    <source>
        <dbReference type="ARBA" id="ARBA00022723"/>
    </source>
</evidence>
<dbReference type="PANTHER" id="PTHR11533">
    <property type="entry name" value="PROTEASE M1 ZINC METALLOPROTEASE"/>
    <property type="match status" value="1"/>
</dbReference>
<dbReference type="GO" id="GO:0008270">
    <property type="term" value="F:zinc ion binding"/>
    <property type="evidence" value="ECO:0007669"/>
    <property type="project" value="UniProtKB-UniRule"/>
</dbReference>
<dbReference type="InterPro" id="IPR024571">
    <property type="entry name" value="ERAP1-like_C_dom"/>
</dbReference>
<gene>
    <name evidence="15" type="ORF">CONPUDRAFT_84517</name>
</gene>
<dbReference type="KEGG" id="cput:CONPUDRAFT_84517"/>
<dbReference type="Gene3D" id="2.60.40.1910">
    <property type="match status" value="1"/>
</dbReference>
<dbReference type="Pfam" id="PF01433">
    <property type="entry name" value="Peptidase_M1"/>
    <property type="match status" value="1"/>
</dbReference>
<name>A0A5M3MDU3_CONPW</name>
<keyword evidence="7 11" id="KW-0482">Metalloprotease</keyword>
<dbReference type="EMBL" id="JH711584">
    <property type="protein sequence ID" value="EIW77439.1"/>
    <property type="molecule type" value="Genomic_DNA"/>
</dbReference>
<dbReference type="AlphaFoldDB" id="A0A5M3MDU3"/>
<dbReference type="SUPFAM" id="SSF63737">
    <property type="entry name" value="Leukotriene A4 hydrolase N-terminal domain"/>
    <property type="match status" value="1"/>
</dbReference>
<comment type="similarity">
    <text evidence="1 11">Belongs to the peptidase M1 family.</text>
</comment>
<keyword evidence="4 9" id="KW-0479">Metal-binding</keyword>
<evidence type="ECO:0000259" key="13">
    <source>
        <dbReference type="Pfam" id="PF11838"/>
    </source>
</evidence>
<dbReference type="Pfam" id="PF17900">
    <property type="entry name" value="Peptidase_M1_N"/>
    <property type="match status" value="1"/>
</dbReference>
<dbReference type="Proteomes" id="UP000053558">
    <property type="component" value="Unassembled WGS sequence"/>
</dbReference>
<dbReference type="Gene3D" id="2.60.40.1730">
    <property type="entry name" value="tricorn interacting facor f3 domain"/>
    <property type="match status" value="1"/>
</dbReference>
<dbReference type="InterPro" id="IPR050344">
    <property type="entry name" value="Peptidase_M1_aminopeptidases"/>
</dbReference>
<proteinExistence type="inferred from homology"/>